<name>A0A1X7M5E5_9BURK</name>
<dbReference type="STRING" id="1515439.SAMN06265784_117111"/>
<protein>
    <recommendedName>
        <fullName evidence="3">Porin</fullName>
    </recommendedName>
</protein>
<reference evidence="2" key="1">
    <citation type="submission" date="2017-04" db="EMBL/GenBank/DDBJ databases">
        <authorList>
            <person name="Varghese N."/>
            <person name="Submissions S."/>
        </authorList>
    </citation>
    <scope>NUCLEOTIDE SEQUENCE [LARGE SCALE GENOMIC DNA]</scope>
    <source>
        <strain evidence="2">LMG 29540</strain>
    </source>
</reference>
<proteinExistence type="predicted"/>
<dbReference type="InterPro" id="IPR023614">
    <property type="entry name" value="Porin_dom_sf"/>
</dbReference>
<evidence type="ECO:0000313" key="2">
    <source>
        <dbReference type="Proteomes" id="UP000193228"/>
    </source>
</evidence>
<dbReference type="AlphaFoldDB" id="A0A1X7M5E5"/>
<evidence type="ECO:0000313" key="1">
    <source>
        <dbReference type="EMBL" id="SMG60743.1"/>
    </source>
</evidence>
<dbReference type="SUPFAM" id="SSF56935">
    <property type="entry name" value="Porins"/>
    <property type="match status" value="1"/>
</dbReference>
<dbReference type="Gene3D" id="2.40.160.10">
    <property type="entry name" value="Porin"/>
    <property type="match status" value="1"/>
</dbReference>
<dbReference type="Proteomes" id="UP000193228">
    <property type="component" value="Unassembled WGS sequence"/>
</dbReference>
<organism evidence="1 2">
    <name type="scientific">Paraburkholderia susongensis</name>
    <dbReference type="NCBI Taxonomy" id="1515439"/>
    <lineage>
        <taxon>Bacteria</taxon>
        <taxon>Pseudomonadati</taxon>
        <taxon>Pseudomonadota</taxon>
        <taxon>Betaproteobacteria</taxon>
        <taxon>Burkholderiales</taxon>
        <taxon>Burkholderiaceae</taxon>
        <taxon>Paraburkholderia</taxon>
    </lineage>
</organism>
<evidence type="ECO:0008006" key="3">
    <source>
        <dbReference type="Google" id="ProtNLM"/>
    </source>
</evidence>
<keyword evidence="2" id="KW-1185">Reference proteome</keyword>
<sequence length="115" mass="12784">MYGFTLSYVTGPLSVAAGVQQNSDNSNHKQTIFNANAVYAFSSTKLYVGYLHSKDDTGFVDSARALHDAKKPGIRFCGYRVFRIVLRRLDNRRAHKKKVPRTAPFCPACATGCFC</sequence>
<dbReference type="EMBL" id="FXAT01000017">
    <property type="protein sequence ID" value="SMG60743.1"/>
    <property type="molecule type" value="Genomic_DNA"/>
</dbReference>
<accession>A0A1X7M5E5</accession>
<gene>
    <name evidence="1" type="ORF">SAMN06265784_117111</name>
</gene>